<dbReference type="PIRSF" id="PIRSF019663">
    <property type="entry name" value="Legumain"/>
    <property type="match status" value="1"/>
</dbReference>
<evidence type="ECO:0000313" key="3">
    <source>
        <dbReference type="EMBL" id="CAD7651851.1"/>
    </source>
</evidence>
<dbReference type="GO" id="GO:0005773">
    <property type="term" value="C:vacuole"/>
    <property type="evidence" value="ECO:0007669"/>
    <property type="project" value="GOC"/>
</dbReference>
<evidence type="ECO:0000256" key="2">
    <source>
        <dbReference type="PIRSR" id="PIRSR019663-1"/>
    </source>
</evidence>
<organism evidence="3">
    <name type="scientific">Oppiella nova</name>
    <dbReference type="NCBI Taxonomy" id="334625"/>
    <lineage>
        <taxon>Eukaryota</taxon>
        <taxon>Metazoa</taxon>
        <taxon>Ecdysozoa</taxon>
        <taxon>Arthropoda</taxon>
        <taxon>Chelicerata</taxon>
        <taxon>Arachnida</taxon>
        <taxon>Acari</taxon>
        <taxon>Acariformes</taxon>
        <taxon>Sarcoptiformes</taxon>
        <taxon>Oribatida</taxon>
        <taxon>Brachypylina</taxon>
        <taxon>Oppioidea</taxon>
        <taxon>Oppiidae</taxon>
        <taxon>Oppiella</taxon>
    </lineage>
</organism>
<feature type="active site" evidence="2">
    <location>
        <position position="148"/>
    </location>
</feature>
<protein>
    <recommendedName>
        <fullName evidence="5">Legumain</fullName>
    </recommendedName>
</protein>
<name>A0A7R9M1M8_9ACAR</name>
<dbReference type="PRINTS" id="PR00776">
    <property type="entry name" value="HEMOGLOBNASE"/>
</dbReference>
<gene>
    <name evidence="3" type="ORF">ONB1V03_LOCUS8519</name>
</gene>
<comment type="similarity">
    <text evidence="1">Belongs to the peptidase C13 family.</text>
</comment>
<dbReference type="Pfam" id="PF01650">
    <property type="entry name" value="Peptidase_C13"/>
    <property type="match status" value="1"/>
</dbReference>
<accession>A0A7R9M1M8</accession>
<dbReference type="CDD" id="cd21115">
    <property type="entry name" value="legumain_C"/>
    <property type="match status" value="1"/>
</dbReference>
<dbReference type="AlphaFoldDB" id="A0A7R9M1M8"/>
<dbReference type="PANTHER" id="PTHR12000">
    <property type="entry name" value="HEMOGLOBINASE FAMILY MEMBER"/>
    <property type="match status" value="1"/>
</dbReference>
<dbReference type="OrthoDB" id="192611at2759"/>
<dbReference type="PANTHER" id="PTHR12000:SF42">
    <property type="entry name" value="LEGUMAIN"/>
    <property type="match status" value="1"/>
</dbReference>
<dbReference type="GO" id="GO:0006624">
    <property type="term" value="P:vacuolar protein processing"/>
    <property type="evidence" value="ECO:0007669"/>
    <property type="project" value="TreeGrafter"/>
</dbReference>
<dbReference type="Gene3D" id="3.40.50.1460">
    <property type="match status" value="1"/>
</dbReference>
<proteinExistence type="inferred from homology"/>
<evidence type="ECO:0008006" key="5">
    <source>
        <dbReference type="Google" id="ProtNLM"/>
    </source>
</evidence>
<reference evidence="3" key="1">
    <citation type="submission" date="2020-11" db="EMBL/GenBank/DDBJ databases">
        <authorList>
            <person name="Tran Van P."/>
        </authorList>
    </citation>
    <scope>NUCLEOTIDE SEQUENCE</scope>
</reference>
<evidence type="ECO:0000256" key="1">
    <source>
        <dbReference type="ARBA" id="ARBA00009941"/>
    </source>
</evidence>
<dbReference type="Proteomes" id="UP000728032">
    <property type="component" value="Unassembled WGS sequence"/>
</dbReference>
<dbReference type="GO" id="GO:0051603">
    <property type="term" value="P:proteolysis involved in protein catabolic process"/>
    <property type="evidence" value="ECO:0007669"/>
    <property type="project" value="TreeGrafter"/>
</dbReference>
<dbReference type="InterPro" id="IPR046427">
    <property type="entry name" value="Legumain_prodom_sf"/>
</dbReference>
<feature type="active site" evidence="2">
    <location>
        <position position="105"/>
    </location>
</feature>
<dbReference type="InterPro" id="IPR048501">
    <property type="entry name" value="Legum_prodom"/>
</dbReference>
<dbReference type="GO" id="GO:0004197">
    <property type="term" value="F:cysteine-type endopeptidase activity"/>
    <property type="evidence" value="ECO:0007669"/>
    <property type="project" value="TreeGrafter"/>
</dbReference>
<keyword evidence="4" id="KW-1185">Reference proteome</keyword>
<dbReference type="EMBL" id="CAJPVJ010004899">
    <property type="protein sequence ID" value="CAG2169035.1"/>
    <property type="molecule type" value="Genomic_DNA"/>
</dbReference>
<dbReference type="InterPro" id="IPR001096">
    <property type="entry name" value="Peptidase_C13"/>
</dbReference>
<dbReference type="EMBL" id="OC919724">
    <property type="protein sequence ID" value="CAD7651851.1"/>
    <property type="molecule type" value="Genomic_DNA"/>
</dbReference>
<sequence>MIRWSEPVYHAYQLVHSHGIPDENIIVMHYDDLAQNEDNPTKGIVVNEPNGTNVYNKVPKDYIGVEVNPLTFLAVLRADPVLVHMHKKVLNSGPNDHVFIYFVDHGAPGLIQFPHYSDAIHAEDLNKALIDMHQNKRFAKLVFYLETCYSGSMFDNLLPNDMNVYAVTSSGPQELSYGCCFDKLRDAYVAGYFSTNWFADWQKHDVLTETLDAQYDYIKSKVDLFDPRFNETYHQHAQHYGDLSIGKLPLAQFLGSKNLDMPEVNTKLNDESEPCTFVSTQDMPVRMLQMKIESTDDISIRDKYTEQLDELLNGRQYVDKVFDEYVNSIQHIIPNIESNAILNTKQELNNRHCYRQLVDTFHQKCLHLGLRGTCPDKMMAVRANLMFIMATVKAGDKRTSTLHFERGTLLVQPESILHSRLSLPSLIHQSNLFTNR</sequence>
<evidence type="ECO:0000313" key="4">
    <source>
        <dbReference type="Proteomes" id="UP000728032"/>
    </source>
</evidence>
<dbReference type="Gene3D" id="1.10.132.130">
    <property type="match status" value="1"/>
</dbReference>